<evidence type="ECO:0000259" key="1">
    <source>
        <dbReference type="Pfam" id="PF08241"/>
    </source>
</evidence>
<proteinExistence type="predicted"/>
<accession>A0A1M5VJ15</accession>
<organism evidence="2 3">
    <name type="scientific">Cognatishimia maritima</name>
    <dbReference type="NCBI Taxonomy" id="870908"/>
    <lineage>
        <taxon>Bacteria</taxon>
        <taxon>Pseudomonadati</taxon>
        <taxon>Pseudomonadota</taxon>
        <taxon>Alphaproteobacteria</taxon>
        <taxon>Rhodobacterales</taxon>
        <taxon>Paracoccaceae</taxon>
        <taxon>Cognatishimia</taxon>
    </lineage>
</organism>
<evidence type="ECO:0000313" key="3">
    <source>
        <dbReference type="Proteomes" id="UP000184211"/>
    </source>
</evidence>
<reference evidence="3" key="1">
    <citation type="submission" date="2016-11" db="EMBL/GenBank/DDBJ databases">
        <authorList>
            <person name="Varghese N."/>
            <person name="Submissions S."/>
        </authorList>
    </citation>
    <scope>NUCLEOTIDE SEQUENCE [LARGE SCALE GENOMIC DNA]</scope>
    <source>
        <strain evidence="3">DSM 28223</strain>
    </source>
</reference>
<dbReference type="SUPFAM" id="SSF53335">
    <property type="entry name" value="S-adenosyl-L-methionine-dependent methyltransferases"/>
    <property type="match status" value="1"/>
</dbReference>
<dbReference type="GO" id="GO:0032259">
    <property type="term" value="P:methylation"/>
    <property type="evidence" value="ECO:0007669"/>
    <property type="project" value="UniProtKB-KW"/>
</dbReference>
<dbReference type="EMBL" id="FQWM01000008">
    <property type="protein sequence ID" value="SHH75221.1"/>
    <property type="molecule type" value="Genomic_DNA"/>
</dbReference>
<gene>
    <name evidence="2" type="ORF">SAMN04488044_3188</name>
</gene>
<keyword evidence="2" id="KW-0489">Methyltransferase</keyword>
<keyword evidence="2" id="KW-0830">Ubiquinone</keyword>
<dbReference type="Proteomes" id="UP000184211">
    <property type="component" value="Unassembled WGS sequence"/>
</dbReference>
<dbReference type="InterPro" id="IPR029063">
    <property type="entry name" value="SAM-dependent_MTases_sf"/>
</dbReference>
<dbReference type="STRING" id="870908.SAMN04488044_3188"/>
<dbReference type="AlphaFoldDB" id="A0A1M5VJ15"/>
<keyword evidence="3" id="KW-1185">Reference proteome</keyword>
<dbReference type="CDD" id="cd02440">
    <property type="entry name" value="AdoMet_MTases"/>
    <property type="match status" value="1"/>
</dbReference>
<protein>
    <submittedName>
        <fullName evidence="2">Ubiquinone/menaquinone biosynthesis C-methylase UbiE</fullName>
    </submittedName>
</protein>
<sequence>MTDDYLNINKDIWNNDAANWVTFAQERWALDVPEWGNWSKPESELSMLPKDMAGLKAIELGCGTGYVSYWMVNRGATVTAIDLSKEQLSTARRLDEKHKANITFIEGNAEDTGLPDQSFDFAISEYGASIWCRPKAWLTEAYRLLRAGGRLVFLGNHPLSLIASPLNGLPAERVLHRPYRNMWGADWTKVEFEPTGVCFNLTMSGWMDLFQEIGFEVEKYHEIYAPDWAQDTRGAIPADWAKDYPVEQVWKLRKPE</sequence>
<dbReference type="InterPro" id="IPR050508">
    <property type="entry name" value="Methyltransf_Superfamily"/>
</dbReference>
<name>A0A1M5VJ15_9RHOB</name>
<dbReference type="GO" id="GO:0008757">
    <property type="term" value="F:S-adenosylmethionine-dependent methyltransferase activity"/>
    <property type="evidence" value="ECO:0007669"/>
    <property type="project" value="InterPro"/>
</dbReference>
<evidence type="ECO:0000313" key="2">
    <source>
        <dbReference type="EMBL" id="SHH75221.1"/>
    </source>
</evidence>
<dbReference type="Pfam" id="PF08241">
    <property type="entry name" value="Methyltransf_11"/>
    <property type="match status" value="1"/>
</dbReference>
<dbReference type="RefSeq" id="WP_072794016.1">
    <property type="nucleotide sequence ID" value="NZ_FQWM01000008.1"/>
</dbReference>
<dbReference type="OrthoDB" id="161159at2"/>
<dbReference type="InterPro" id="IPR013216">
    <property type="entry name" value="Methyltransf_11"/>
</dbReference>
<dbReference type="PANTHER" id="PTHR42912:SF93">
    <property type="entry name" value="N6-ADENOSINE-METHYLTRANSFERASE TMT1A"/>
    <property type="match status" value="1"/>
</dbReference>
<dbReference type="Gene3D" id="3.40.50.150">
    <property type="entry name" value="Vaccinia Virus protein VP39"/>
    <property type="match status" value="1"/>
</dbReference>
<feature type="domain" description="Methyltransferase type 11" evidence="1">
    <location>
        <begin position="59"/>
        <end position="153"/>
    </location>
</feature>
<dbReference type="PANTHER" id="PTHR42912">
    <property type="entry name" value="METHYLTRANSFERASE"/>
    <property type="match status" value="1"/>
</dbReference>
<keyword evidence="2" id="KW-0808">Transferase</keyword>